<dbReference type="AlphaFoldDB" id="A0A834MRP3"/>
<dbReference type="PROSITE" id="PS00065">
    <property type="entry name" value="D_2_HYDROXYACID_DH_1"/>
    <property type="match status" value="1"/>
</dbReference>
<dbReference type="Proteomes" id="UP000614350">
    <property type="component" value="Unassembled WGS sequence"/>
</dbReference>
<dbReference type="Pfam" id="PF00899">
    <property type="entry name" value="ThiF"/>
    <property type="match status" value="1"/>
</dbReference>
<keyword evidence="9" id="KW-0175">Coiled coil</keyword>
<evidence type="ECO:0000256" key="7">
    <source>
        <dbReference type="ARBA" id="ARBA00022833"/>
    </source>
</evidence>
<keyword evidence="6" id="KW-0833">Ubl conjugation pathway</keyword>
<evidence type="ECO:0000259" key="10">
    <source>
        <dbReference type="Pfam" id="PF00899"/>
    </source>
</evidence>
<keyword evidence="12" id="KW-1185">Reference proteome</keyword>
<evidence type="ECO:0000256" key="4">
    <source>
        <dbReference type="ARBA" id="ARBA00022723"/>
    </source>
</evidence>
<feature type="coiled-coil region" evidence="9">
    <location>
        <begin position="4"/>
        <end position="38"/>
    </location>
</feature>
<keyword evidence="4" id="KW-0479">Metal-binding</keyword>
<evidence type="ECO:0000256" key="6">
    <source>
        <dbReference type="ARBA" id="ARBA00022786"/>
    </source>
</evidence>
<evidence type="ECO:0000313" key="11">
    <source>
        <dbReference type="EMBL" id="KAF7382680.1"/>
    </source>
</evidence>
<reference evidence="11" key="1">
    <citation type="journal article" date="2020" name="G3 (Bethesda)">
        <title>High-Quality Assemblies for Three Invasive Social Wasps from the &lt;i&gt;Vespula&lt;/i&gt; Genus.</title>
        <authorList>
            <person name="Harrop T.W.R."/>
            <person name="Guhlin J."/>
            <person name="McLaughlin G.M."/>
            <person name="Permina E."/>
            <person name="Stockwell P."/>
            <person name="Gilligan J."/>
            <person name="Le Lec M.F."/>
            <person name="Gruber M.A.M."/>
            <person name="Quinn O."/>
            <person name="Lovegrove M."/>
            <person name="Duncan E.J."/>
            <person name="Remnant E.J."/>
            <person name="Van Eeckhoven J."/>
            <person name="Graham B."/>
            <person name="Knapp R.A."/>
            <person name="Langford K.W."/>
            <person name="Kronenberg Z."/>
            <person name="Press M.O."/>
            <person name="Eacker S.M."/>
            <person name="Wilson-Rankin E.E."/>
            <person name="Purcell J."/>
            <person name="Lester P.J."/>
            <person name="Dearden P.K."/>
        </authorList>
    </citation>
    <scope>NUCLEOTIDE SEQUENCE</scope>
    <source>
        <strain evidence="11">Marl-1</strain>
    </source>
</reference>
<dbReference type="SUPFAM" id="SSF69572">
    <property type="entry name" value="Activating enzymes of the ubiquitin-like proteins"/>
    <property type="match status" value="1"/>
</dbReference>
<proteinExistence type="inferred from homology"/>
<accession>A0A834MRP3</accession>
<organism evidence="11 12">
    <name type="scientific">Vespula vulgaris</name>
    <name type="common">Yellow jacket</name>
    <name type="synonym">Wasp</name>
    <dbReference type="NCBI Taxonomy" id="7454"/>
    <lineage>
        <taxon>Eukaryota</taxon>
        <taxon>Metazoa</taxon>
        <taxon>Ecdysozoa</taxon>
        <taxon>Arthropoda</taxon>
        <taxon>Hexapoda</taxon>
        <taxon>Insecta</taxon>
        <taxon>Pterygota</taxon>
        <taxon>Neoptera</taxon>
        <taxon>Endopterygota</taxon>
        <taxon>Hymenoptera</taxon>
        <taxon>Apocrita</taxon>
        <taxon>Aculeata</taxon>
        <taxon>Vespoidea</taxon>
        <taxon>Vespidae</taxon>
        <taxon>Vespinae</taxon>
        <taxon>Vespula</taxon>
    </lineage>
</organism>
<dbReference type="PANTHER" id="PTHR10953:SF9">
    <property type="entry name" value="UBIQUITIN-LIKE MODIFIER-ACTIVATING ENZYME 5"/>
    <property type="match status" value="1"/>
</dbReference>
<evidence type="ECO:0000256" key="3">
    <source>
        <dbReference type="ARBA" id="ARBA00016279"/>
    </source>
</evidence>
<comment type="similarity">
    <text evidence="2">Belongs to the ubiquitin-activating E1 family. UBA5 subfamily.</text>
</comment>
<dbReference type="InterPro" id="IPR045886">
    <property type="entry name" value="ThiF/MoeB/HesA"/>
</dbReference>
<dbReference type="InterPro" id="IPR035985">
    <property type="entry name" value="Ubiquitin-activating_enz"/>
</dbReference>
<dbReference type="GO" id="GO:0071566">
    <property type="term" value="F:UFM1 activating enzyme activity"/>
    <property type="evidence" value="ECO:0007669"/>
    <property type="project" value="TreeGrafter"/>
</dbReference>
<dbReference type="GO" id="GO:0005524">
    <property type="term" value="F:ATP binding"/>
    <property type="evidence" value="ECO:0007669"/>
    <property type="project" value="UniProtKB-KW"/>
</dbReference>
<dbReference type="InterPro" id="IPR029752">
    <property type="entry name" value="D-isomer_DH_CS1"/>
</dbReference>
<comment type="caution">
    <text evidence="11">The sequence shown here is derived from an EMBL/GenBank/DDBJ whole genome shotgun (WGS) entry which is preliminary data.</text>
</comment>
<keyword evidence="5" id="KW-0547">Nucleotide-binding</keyword>
<dbReference type="Gene3D" id="3.40.50.720">
    <property type="entry name" value="NAD(P)-binding Rossmann-like Domain"/>
    <property type="match status" value="1"/>
</dbReference>
<dbReference type="GO" id="GO:0071569">
    <property type="term" value="P:protein ufmylation"/>
    <property type="evidence" value="ECO:0007669"/>
    <property type="project" value="TreeGrafter"/>
</dbReference>
<protein>
    <recommendedName>
        <fullName evidence="3">Ubiquitin-like modifier-activating enzyme 5</fullName>
    </recommendedName>
</protein>
<dbReference type="EMBL" id="JACSEA010000018">
    <property type="protein sequence ID" value="KAF7382680.1"/>
    <property type="molecule type" value="Genomic_DNA"/>
</dbReference>
<dbReference type="GO" id="GO:0005829">
    <property type="term" value="C:cytosol"/>
    <property type="evidence" value="ECO:0007669"/>
    <property type="project" value="TreeGrafter"/>
</dbReference>
<evidence type="ECO:0000256" key="2">
    <source>
        <dbReference type="ARBA" id="ARBA00005339"/>
    </source>
</evidence>
<keyword evidence="8" id="KW-0067">ATP-binding</keyword>
<feature type="domain" description="THIF-type NAD/FAD binding fold" evidence="10">
    <location>
        <begin position="53"/>
        <end position="303"/>
    </location>
</feature>
<evidence type="ECO:0000256" key="8">
    <source>
        <dbReference type="ARBA" id="ARBA00022840"/>
    </source>
</evidence>
<dbReference type="FunFam" id="3.40.50.720:FF:000066">
    <property type="entry name" value="Putative ubiquitin-like modifier-activating enzyme 5"/>
    <property type="match status" value="1"/>
</dbReference>
<dbReference type="CDD" id="cd00757">
    <property type="entry name" value="ThiF_MoeB_HesA_family"/>
    <property type="match status" value="1"/>
</dbReference>
<keyword evidence="7" id="KW-0862">Zinc</keyword>
<sequence>MGNYHLLCGTMEELQKRIAELEEELQKERCRNAITAREKIEHMSGEVIDSNPYSRLMALKRMGIVNNYEDIRQKTVAIVGVGGVGSVAAEMLTRCGIGKLILFDYDKVELANMNRLFFQPYQAGQSKVEAAAKTLQYINPDVEIESHNYNITTVDNFQDFMITISTSSLMNGPVDLVLSCVDNFEARMAINTACNELNQLWFESGVSENAVSGHIQFLIPGETACFACAPPLVVASNIDEKTLKRDGVCAASLPTTMGIVAGFLVQNTLKFLLRFGDVTYYLGYNALQDFFPTMVLKPNPNCEDNYCRQRQQEYQAKPKVEKPVEEVSDTKPLHEDNEWGISLVEEYEQQEEENAQLVNTGLKQAYTISVQPTNSQNEIANTSGPSLEELMQQMKSL</sequence>
<comment type="function">
    <text evidence="1">E1-like enzyme which activates UFM1.</text>
</comment>
<evidence type="ECO:0000313" key="12">
    <source>
        <dbReference type="Proteomes" id="UP000614350"/>
    </source>
</evidence>
<evidence type="ECO:0000256" key="5">
    <source>
        <dbReference type="ARBA" id="ARBA00022741"/>
    </source>
</evidence>
<dbReference type="PANTHER" id="PTHR10953">
    <property type="entry name" value="UBIQUITIN-ACTIVATING ENZYME E1"/>
    <property type="match status" value="1"/>
</dbReference>
<evidence type="ECO:0000256" key="1">
    <source>
        <dbReference type="ARBA" id="ARBA00003700"/>
    </source>
</evidence>
<name>A0A834MRP3_VESVU</name>
<dbReference type="InterPro" id="IPR000594">
    <property type="entry name" value="ThiF_NAD_FAD-bd"/>
</dbReference>
<gene>
    <name evidence="11" type="ORF">HZH66_013082</name>
</gene>
<dbReference type="GO" id="GO:0046872">
    <property type="term" value="F:metal ion binding"/>
    <property type="evidence" value="ECO:0007669"/>
    <property type="project" value="UniProtKB-KW"/>
</dbReference>
<evidence type="ECO:0000256" key="9">
    <source>
        <dbReference type="SAM" id="Coils"/>
    </source>
</evidence>